<evidence type="ECO:0000313" key="2">
    <source>
        <dbReference type="Proteomes" id="UP001234297"/>
    </source>
</evidence>
<dbReference type="EMBL" id="CM056819">
    <property type="protein sequence ID" value="KAJ8625789.1"/>
    <property type="molecule type" value="Genomic_DNA"/>
</dbReference>
<dbReference type="Proteomes" id="UP001234297">
    <property type="component" value="Chromosome 11"/>
</dbReference>
<proteinExistence type="predicted"/>
<sequence>MGSISPNIREGLLETFYGVYKKDPDKVLQAMIQMGVLVPTGDIRTAQFFLNCFEERLAAQMKEREMATAELGFKRPLSKEERFEKKRQRLAAIGEDLLAIAADQPFRFPATFTFVVRAFSVLDGIGKGLDPRFDITEIAKPYAMELLRFREAGFEVIVKDLRKRWERQSLAFYNVFRQADRVEKLADIIQRLEQGDLKLCVRTLESERAFKRVAVVQRTVGCAVAVGSLANLAIILYLNSIRVPAMVAYTLFALFSAQVLVGILKIALAVWIGSCKSGPTQNVCRLSCTQLPSRHKHMSSVGEQQSSKMKVFTGFLEEDGGT</sequence>
<accession>A0ACC2KX48</accession>
<organism evidence="1 2">
    <name type="scientific">Persea americana</name>
    <name type="common">Avocado</name>
    <dbReference type="NCBI Taxonomy" id="3435"/>
    <lineage>
        <taxon>Eukaryota</taxon>
        <taxon>Viridiplantae</taxon>
        <taxon>Streptophyta</taxon>
        <taxon>Embryophyta</taxon>
        <taxon>Tracheophyta</taxon>
        <taxon>Spermatophyta</taxon>
        <taxon>Magnoliopsida</taxon>
        <taxon>Magnoliidae</taxon>
        <taxon>Laurales</taxon>
        <taxon>Lauraceae</taxon>
        <taxon>Persea</taxon>
    </lineage>
</organism>
<comment type="caution">
    <text evidence="1">The sequence shown here is derived from an EMBL/GenBank/DDBJ whole genome shotgun (WGS) entry which is preliminary data.</text>
</comment>
<keyword evidence="2" id="KW-1185">Reference proteome</keyword>
<gene>
    <name evidence="1" type="ORF">MRB53_034319</name>
</gene>
<evidence type="ECO:0000313" key="1">
    <source>
        <dbReference type="EMBL" id="KAJ8625789.1"/>
    </source>
</evidence>
<reference evidence="1 2" key="1">
    <citation type="journal article" date="2022" name="Hortic Res">
        <title>A haplotype resolved chromosomal level avocado genome allows analysis of novel avocado genes.</title>
        <authorList>
            <person name="Nath O."/>
            <person name="Fletcher S.J."/>
            <person name="Hayward A."/>
            <person name="Shaw L.M."/>
            <person name="Masouleh A.K."/>
            <person name="Furtado A."/>
            <person name="Henry R.J."/>
            <person name="Mitter N."/>
        </authorList>
    </citation>
    <scope>NUCLEOTIDE SEQUENCE [LARGE SCALE GENOMIC DNA]</scope>
    <source>
        <strain evidence="2">cv. Hass</strain>
    </source>
</reference>
<protein>
    <submittedName>
        <fullName evidence="1">Uncharacterized protein</fullName>
    </submittedName>
</protein>
<name>A0ACC2KX48_PERAE</name>